<reference evidence="1 2" key="1">
    <citation type="submission" date="2019-03" db="EMBL/GenBank/DDBJ databases">
        <title>Single cell metagenomics reveals metabolic interactions within the superorganism composed of flagellate Streblomastix strix and complex community of Bacteroidetes bacteria on its surface.</title>
        <authorList>
            <person name="Treitli S.C."/>
            <person name="Kolisko M."/>
            <person name="Husnik F."/>
            <person name="Keeling P."/>
            <person name="Hampl V."/>
        </authorList>
    </citation>
    <scope>NUCLEOTIDE SEQUENCE [LARGE SCALE GENOMIC DNA]</scope>
    <source>
        <strain evidence="1">ST1C</strain>
    </source>
</reference>
<evidence type="ECO:0000313" key="2">
    <source>
        <dbReference type="Proteomes" id="UP000324800"/>
    </source>
</evidence>
<dbReference type="EMBL" id="SNRW01006989">
    <property type="protein sequence ID" value="KAA6382054.1"/>
    <property type="molecule type" value="Genomic_DNA"/>
</dbReference>
<sequence length="101" mass="12092">MVELCKVETFHIRRLQSYITRYYQESWNPRAIYWFINSSRNDDKTPSSLASQQEANSFSRHALNSTVVDMYYNRSIARDLSKQLFLIDESPLNYKELQLFI</sequence>
<evidence type="ECO:0000313" key="1">
    <source>
        <dbReference type="EMBL" id="KAA6382054.1"/>
    </source>
</evidence>
<proteinExistence type="predicted"/>
<dbReference type="Proteomes" id="UP000324800">
    <property type="component" value="Unassembled WGS sequence"/>
</dbReference>
<comment type="caution">
    <text evidence="1">The sequence shown here is derived from an EMBL/GenBank/DDBJ whole genome shotgun (WGS) entry which is preliminary data.</text>
</comment>
<protein>
    <submittedName>
        <fullName evidence="1">Uncharacterized protein</fullName>
    </submittedName>
</protein>
<dbReference type="AlphaFoldDB" id="A0A5J4VHW8"/>
<name>A0A5J4VHW8_9EUKA</name>
<organism evidence="1 2">
    <name type="scientific">Streblomastix strix</name>
    <dbReference type="NCBI Taxonomy" id="222440"/>
    <lineage>
        <taxon>Eukaryota</taxon>
        <taxon>Metamonada</taxon>
        <taxon>Preaxostyla</taxon>
        <taxon>Oxymonadida</taxon>
        <taxon>Streblomastigidae</taxon>
        <taxon>Streblomastix</taxon>
    </lineage>
</organism>
<accession>A0A5J4VHW8</accession>
<gene>
    <name evidence="1" type="ORF">EZS28_022422</name>
</gene>